<keyword evidence="5" id="KW-0597">Phosphoprotein</keyword>
<dbReference type="InterPro" id="IPR001789">
    <property type="entry name" value="Sig_transdc_resp-reg_receiver"/>
</dbReference>
<name>A0A2Z3H1B5_9BACT</name>
<evidence type="ECO:0000313" key="11">
    <source>
        <dbReference type="EMBL" id="AWM40559.1"/>
    </source>
</evidence>
<evidence type="ECO:0000256" key="3">
    <source>
        <dbReference type="ARBA" id="ARBA00022777"/>
    </source>
</evidence>
<dbReference type="InterPro" id="IPR037522">
    <property type="entry name" value="HD_GYP_dom"/>
</dbReference>
<dbReference type="InterPro" id="IPR003607">
    <property type="entry name" value="HD/PDEase_dom"/>
</dbReference>
<dbReference type="GO" id="GO:0005524">
    <property type="term" value="F:ATP binding"/>
    <property type="evidence" value="ECO:0007669"/>
    <property type="project" value="UniProtKB-UniRule"/>
</dbReference>
<dbReference type="SMART" id="SM00220">
    <property type="entry name" value="S_TKc"/>
    <property type="match status" value="1"/>
</dbReference>
<dbReference type="Gene3D" id="3.30.200.20">
    <property type="entry name" value="Phosphorylase Kinase, domain 1"/>
    <property type="match status" value="1"/>
</dbReference>
<evidence type="ECO:0000256" key="2">
    <source>
        <dbReference type="ARBA" id="ARBA00022741"/>
    </source>
</evidence>
<dbReference type="InterPro" id="IPR000719">
    <property type="entry name" value="Prot_kinase_dom"/>
</dbReference>
<evidence type="ECO:0000256" key="7">
    <source>
        <dbReference type="SAM" id="MobiDB-lite"/>
    </source>
</evidence>
<evidence type="ECO:0000259" key="8">
    <source>
        <dbReference type="PROSITE" id="PS50011"/>
    </source>
</evidence>
<dbReference type="PANTHER" id="PTHR43289:SF6">
    <property type="entry name" value="SERINE_THREONINE-PROTEIN KINASE NEKL-3"/>
    <property type="match status" value="1"/>
</dbReference>
<dbReference type="OrthoDB" id="9762169at2"/>
<dbReference type="SUPFAM" id="SSF109604">
    <property type="entry name" value="HD-domain/PDEase-like"/>
    <property type="match status" value="1"/>
</dbReference>
<dbReference type="PROSITE" id="PS00108">
    <property type="entry name" value="PROTEIN_KINASE_ST"/>
    <property type="match status" value="1"/>
</dbReference>
<keyword evidence="1" id="KW-0808">Transferase</keyword>
<dbReference type="Gene3D" id="3.40.50.2300">
    <property type="match status" value="1"/>
</dbReference>
<proteinExistence type="predicted"/>
<dbReference type="Proteomes" id="UP000245802">
    <property type="component" value="Chromosome"/>
</dbReference>
<dbReference type="SMART" id="SM00448">
    <property type="entry name" value="REC"/>
    <property type="match status" value="1"/>
</dbReference>
<evidence type="ECO:0000256" key="6">
    <source>
        <dbReference type="PROSITE-ProRule" id="PRU10141"/>
    </source>
</evidence>
<keyword evidence="2 6" id="KW-0547">Nucleotide-binding</keyword>
<dbReference type="Gene3D" id="1.10.3210.10">
    <property type="entry name" value="Hypothetical protein af1432"/>
    <property type="match status" value="1"/>
</dbReference>
<dbReference type="InterPro" id="IPR017441">
    <property type="entry name" value="Protein_kinase_ATP_BS"/>
</dbReference>
<dbReference type="SUPFAM" id="SSF52172">
    <property type="entry name" value="CheY-like"/>
    <property type="match status" value="1"/>
</dbReference>
<feature type="binding site" evidence="6">
    <location>
        <position position="149"/>
    </location>
    <ligand>
        <name>ATP</name>
        <dbReference type="ChEBI" id="CHEBI:30616"/>
    </ligand>
</feature>
<dbReference type="SUPFAM" id="SSF56112">
    <property type="entry name" value="Protein kinase-like (PK-like)"/>
    <property type="match status" value="1"/>
</dbReference>
<evidence type="ECO:0000259" key="10">
    <source>
        <dbReference type="PROSITE" id="PS51832"/>
    </source>
</evidence>
<feature type="domain" description="Response regulatory" evidence="9">
    <location>
        <begin position="412"/>
        <end position="528"/>
    </location>
</feature>
<feature type="domain" description="HD-GYP" evidence="10">
    <location>
        <begin position="555"/>
        <end position="760"/>
    </location>
</feature>
<dbReference type="GO" id="GO:0000160">
    <property type="term" value="P:phosphorelay signal transduction system"/>
    <property type="evidence" value="ECO:0007669"/>
    <property type="project" value="InterPro"/>
</dbReference>
<dbReference type="PROSITE" id="PS50110">
    <property type="entry name" value="RESPONSE_REGULATORY"/>
    <property type="match status" value="1"/>
</dbReference>
<accession>A0A2Z3H1B5</accession>
<evidence type="ECO:0000256" key="5">
    <source>
        <dbReference type="PROSITE-ProRule" id="PRU00169"/>
    </source>
</evidence>
<dbReference type="CDD" id="cd00077">
    <property type="entry name" value="HDc"/>
    <property type="match status" value="1"/>
</dbReference>
<feature type="modified residue" description="4-aspartylphosphate" evidence="5">
    <location>
        <position position="460"/>
    </location>
</feature>
<gene>
    <name evidence="11" type="ORF">C1280_28635</name>
</gene>
<dbReference type="Pfam" id="PF00072">
    <property type="entry name" value="Response_reg"/>
    <property type="match status" value="1"/>
</dbReference>
<dbReference type="PROSITE" id="PS51832">
    <property type="entry name" value="HD_GYP"/>
    <property type="match status" value="1"/>
</dbReference>
<feature type="region of interest" description="Disordered" evidence="7">
    <location>
        <begin position="1"/>
        <end position="27"/>
    </location>
</feature>
<dbReference type="AlphaFoldDB" id="A0A2Z3H1B5"/>
<dbReference type="InterPro" id="IPR008271">
    <property type="entry name" value="Ser/Thr_kinase_AS"/>
</dbReference>
<dbReference type="PROSITE" id="PS00107">
    <property type="entry name" value="PROTEIN_KINASE_ATP"/>
    <property type="match status" value="1"/>
</dbReference>
<dbReference type="EMBL" id="CP025958">
    <property type="protein sequence ID" value="AWM40559.1"/>
    <property type="molecule type" value="Genomic_DNA"/>
</dbReference>
<sequence>MAMNPPRNRNDERHRVREAPMSPQVDEFPTDLELPAIGLGHGTMESTMPPAQALLARLLSAHVLLPEAWEDVPPEHRDVLSRITSSDMLLSKLLALQLLTRYQVDTIRKGGAEDLILGNYRLLDVLGQGGMGTVYRAEHVLLRRQVALKVMARSTDMSSRLVTRFYGEARAVARLQHPHIVTCFDAGRHTRTGAGGQTRDYFVMELIPGQDLFNLVRDGGPLPPLRACDIFRQVSDALAEAHRHGLVHRDIKPSNVLVTSDGQAKVLDFGLARLPTQQMTEPGVVLGTIGYMAPEQARDPHSVDHRADLFSLGATLYWALTGRDPYPESGNPIQDLHRRFTTVPLPVRRVRPEVPAEVSDLVARLMEPDPEMRFPSARTVSAALTGFTLWLPNASTAGSVASHRDPETHRGRVLLVEDDPSVRVLMCALLQDQYDVREAEDGETALTEIMRDPPDLAVVDVGLPGLSGPELVEKVRAAGLESDRMKVLITSGELPAEALGGLSVASADDFISKPFAPVEFLSRVRALLMRRSSRSGDSEVLVAPPVTHCTRPVAAETLSLTVSRLLAETQLAADNQWQRMSRYVRTLCRALPDTGAYRQLKNDQFAELLAAVAPMYDIGLLGVPRHTLLKPGRLDASERSVVQTHCSIGAEVLVGVAQVYGGEVQGLDVAAEVARSHHERWDGAGYPDGLQGEEIPLAARVVSLAAVYEALRNRRPHRPPLNHAQTVKLIATQSEGEFDPAVVAAFVSVAPKFDQIHQGK</sequence>
<dbReference type="InterPro" id="IPR011006">
    <property type="entry name" value="CheY-like_superfamily"/>
</dbReference>
<keyword evidence="3" id="KW-0418">Kinase</keyword>
<dbReference type="PANTHER" id="PTHR43289">
    <property type="entry name" value="MITOGEN-ACTIVATED PROTEIN KINASE KINASE KINASE 20-RELATED"/>
    <property type="match status" value="1"/>
</dbReference>
<evidence type="ECO:0000313" key="12">
    <source>
        <dbReference type="Proteomes" id="UP000245802"/>
    </source>
</evidence>
<dbReference type="Pfam" id="PF13487">
    <property type="entry name" value="HD_5"/>
    <property type="match status" value="1"/>
</dbReference>
<dbReference type="GO" id="GO:0004674">
    <property type="term" value="F:protein serine/threonine kinase activity"/>
    <property type="evidence" value="ECO:0007669"/>
    <property type="project" value="TreeGrafter"/>
</dbReference>
<dbReference type="CDD" id="cd14014">
    <property type="entry name" value="STKc_PknB_like"/>
    <property type="match status" value="1"/>
</dbReference>
<feature type="domain" description="Protein kinase" evidence="8">
    <location>
        <begin position="120"/>
        <end position="391"/>
    </location>
</feature>
<evidence type="ECO:0000256" key="4">
    <source>
        <dbReference type="ARBA" id="ARBA00022840"/>
    </source>
</evidence>
<organism evidence="11 12">
    <name type="scientific">Gemmata obscuriglobus</name>
    <dbReference type="NCBI Taxonomy" id="114"/>
    <lineage>
        <taxon>Bacteria</taxon>
        <taxon>Pseudomonadati</taxon>
        <taxon>Planctomycetota</taxon>
        <taxon>Planctomycetia</taxon>
        <taxon>Gemmatales</taxon>
        <taxon>Gemmataceae</taxon>
        <taxon>Gemmata</taxon>
    </lineage>
</organism>
<dbReference type="PROSITE" id="PS50011">
    <property type="entry name" value="PROTEIN_KINASE_DOM"/>
    <property type="match status" value="1"/>
</dbReference>
<evidence type="ECO:0000256" key="1">
    <source>
        <dbReference type="ARBA" id="ARBA00022679"/>
    </source>
</evidence>
<dbReference type="Pfam" id="PF00069">
    <property type="entry name" value="Pkinase"/>
    <property type="match status" value="1"/>
</dbReference>
<dbReference type="Gene3D" id="1.10.510.10">
    <property type="entry name" value="Transferase(Phosphotransferase) domain 1"/>
    <property type="match status" value="1"/>
</dbReference>
<dbReference type="KEGG" id="gog:C1280_28635"/>
<feature type="compositionally biased region" description="Basic and acidic residues" evidence="7">
    <location>
        <begin position="8"/>
        <end position="18"/>
    </location>
</feature>
<protein>
    <submittedName>
        <fullName evidence="11">Uncharacterized protein</fullName>
    </submittedName>
</protein>
<evidence type="ECO:0000259" key="9">
    <source>
        <dbReference type="PROSITE" id="PS50110"/>
    </source>
</evidence>
<reference evidence="11 12" key="1">
    <citation type="submission" date="2018-01" db="EMBL/GenBank/DDBJ databases">
        <title>G. obscuriglobus.</title>
        <authorList>
            <person name="Franke J."/>
            <person name="Blomberg W."/>
            <person name="Selmecki A."/>
        </authorList>
    </citation>
    <scope>NUCLEOTIDE SEQUENCE [LARGE SCALE GENOMIC DNA]</scope>
    <source>
        <strain evidence="11 12">DSM 5831</strain>
    </source>
</reference>
<keyword evidence="12" id="KW-1185">Reference proteome</keyword>
<dbReference type="InterPro" id="IPR011009">
    <property type="entry name" value="Kinase-like_dom_sf"/>
</dbReference>
<keyword evidence="4 6" id="KW-0067">ATP-binding</keyword>